<keyword evidence="2" id="KW-0812">Transmembrane</keyword>
<proteinExistence type="predicted"/>
<evidence type="ECO:0000313" key="3">
    <source>
        <dbReference type="EMBL" id="AEK30441.1"/>
    </source>
</evidence>
<protein>
    <submittedName>
        <fullName evidence="3">Manganese-binding protein</fullName>
    </submittedName>
</protein>
<dbReference type="GO" id="GO:0046872">
    <property type="term" value="F:metal ion binding"/>
    <property type="evidence" value="ECO:0007669"/>
    <property type="project" value="InterPro"/>
</dbReference>
<keyword evidence="2" id="KW-1133">Transmembrane helix</keyword>
<dbReference type="AlphaFoldDB" id="A0A806FTF3"/>
<evidence type="ECO:0000313" key="4">
    <source>
        <dbReference type="Proteomes" id="UP000008394"/>
    </source>
</evidence>
<reference evidence="3 4" key="1">
    <citation type="journal article" date="2011" name="J. Bacteriol.">
        <title>Genome Sequence of the Probiotic Strain Bifidobacterium animalis subsp. lactis CNCM I-2494.</title>
        <authorList>
            <person name="Chervaux C."/>
            <person name="Grimaldi C."/>
            <person name="Bolotin A."/>
            <person name="Quinquis B."/>
            <person name="Legrain-Raspaud S."/>
            <person name="van Hylckama Vlieg J.E."/>
            <person name="Denariaz G."/>
            <person name="Smokvina T."/>
        </authorList>
    </citation>
    <scope>NUCLEOTIDE SEQUENCE [LARGE SCALE GENOMIC DNA]</scope>
    <source>
        <strain evidence="3 4">CNCM I-2494</strain>
    </source>
</reference>
<dbReference type="InterPro" id="IPR050492">
    <property type="entry name" value="Bact_metal-bind_prot9"/>
</dbReference>
<feature type="transmembrane region" description="Helical" evidence="2">
    <location>
        <begin position="46"/>
        <end position="69"/>
    </location>
</feature>
<dbReference type="KEGG" id="bnm:BALAC2494_00311"/>
<dbReference type="Proteomes" id="UP000008394">
    <property type="component" value="Chromosome"/>
</dbReference>
<evidence type="ECO:0000256" key="2">
    <source>
        <dbReference type="SAM" id="Phobius"/>
    </source>
</evidence>
<accession>A0A806FTF3</accession>
<evidence type="ECO:0000256" key="1">
    <source>
        <dbReference type="SAM" id="MobiDB-lite"/>
    </source>
</evidence>
<dbReference type="GO" id="GO:0030001">
    <property type="term" value="P:metal ion transport"/>
    <property type="evidence" value="ECO:0007669"/>
    <property type="project" value="InterPro"/>
</dbReference>
<dbReference type="Gene3D" id="3.40.50.1980">
    <property type="entry name" value="Nitrogenase molybdenum iron protein domain"/>
    <property type="match status" value="1"/>
</dbReference>
<dbReference type="EMBL" id="CP002915">
    <property type="protein sequence ID" value="AEK30441.1"/>
    <property type="molecule type" value="Genomic_DNA"/>
</dbReference>
<feature type="compositionally biased region" description="Polar residues" evidence="1">
    <location>
        <begin position="356"/>
        <end position="372"/>
    </location>
</feature>
<dbReference type="Pfam" id="PF01297">
    <property type="entry name" value="ZnuA"/>
    <property type="match status" value="1"/>
</dbReference>
<sequence>MPYECPFRIRWSLSSAMSRPIIAEETRNRHQAPILRNVMRTLGNGLHAIAAILAGIALILGTSACSWFGSRQTNEPTPNGSTTPASKITVVATLNQWGSLAKQIGGNQVEVSSILPPDTTNAHSFEPNAKQVTQMRKAQVLLTNGAGYDTWADRSLPRNVTRVSVADTVGALDGDNPHLWFSRDARQAVARELTEVFSRLLPEHKAYFESNLKTWQSDEDELESQMRERSKSLKDPTYAATEDVAYYLMSDLGFRDVTPKGYAKAMLDGTEPDEKDIKAFSDLLQGRQTNLLINNPQQSAQTDATLTQAAHKASIPVIDITEQMPKDCKDLTSWIDTLSESIISKVSQEQEHEAASSPSPSVGTQQETPATK</sequence>
<gene>
    <name evidence="3" type="ORF">BALAC2494_00311</name>
</gene>
<name>A0A806FTF3_BIFAN</name>
<feature type="region of interest" description="Disordered" evidence="1">
    <location>
        <begin position="346"/>
        <end position="372"/>
    </location>
</feature>
<dbReference type="InterPro" id="IPR006127">
    <property type="entry name" value="ZnuA-like"/>
</dbReference>
<organism evidence="3 4">
    <name type="scientific">Bifidobacterium animalis subsp. lactis CNCM I-2494</name>
    <dbReference type="NCBI Taxonomy" id="1042403"/>
    <lineage>
        <taxon>Bacteria</taxon>
        <taxon>Bacillati</taxon>
        <taxon>Actinomycetota</taxon>
        <taxon>Actinomycetes</taxon>
        <taxon>Bifidobacteriales</taxon>
        <taxon>Bifidobacteriaceae</taxon>
        <taxon>Bifidobacterium</taxon>
    </lineage>
</organism>
<dbReference type="SUPFAM" id="SSF53807">
    <property type="entry name" value="Helical backbone' metal receptor"/>
    <property type="match status" value="1"/>
</dbReference>
<keyword evidence="2" id="KW-0472">Membrane</keyword>
<dbReference type="PANTHER" id="PTHR42953">
    <property type="entry name" value="HIGH-AFFINITY ZINC UPTAKE SYSTEM PROTEIN ZNUA-RELATED"/>
    <property type="match status" value="1"/>
</dbReference>